<dbReference type="Proteomes" id="UP000479710">
    <property type="component" value="Unassembled WGS sequence"/>
</dbReference>
<proteinExistence type="predicted"/>
<gene>
    <name evidence="2" type="ORF">E2562_014275</name>
</gene>
<protein>
    <submittedName>
        <fullName evidence="2">Uncharacterized protein</fullName>
    </submittedName>
</protein>
<dbReference type="AlphaFoldDB" id="A0A6G1C661"/>
<evidence type="ECO:0000313" key="3">
    <source>
        <dbReference type="Proteomes" id="UP000479710"/>
    </source>
</evidence>
<sequence>MGDEAERCFRRPLPPPPRSRLCDDTIGDEAGRCFRRPLPPPPRSSLGNDTMGDEAERIAPPPPELIAEDAHWGNCSPAFRTKAEGLLWTLREGDGWVVLTAEMVEAYPASPLAHCIVAHVYCRPRAFI</sequence>
<keyword evidence="3" id="KW-1185">Reference proteome</keyword>
<name>A0A6G1C661_9ORYZ</name>
<comment type="caution">
    <text evidence="2">The sequence shown here is derived from an EMBL/GenBank/DDBJ whole genome shotgun (WGS) entry which is preliminary data.</text>
</comment>
<dbReference type="EMBL" id="SPHZ02000010">
    <property type="protein sequence ID" value="KAF0895656.1"/>
    <property type="molecule type" value="Genomic_DNA"/>
</dbReference>
<evidence type="ECO:0000256" key="1">
    <source>
        <dbReference type="SAM" id="MobiDB-lite"/>
    </source>
</evidence>
<organism evidence="2 3">
    <name type="scientific">Oryza meyeriana var. granulata</name>
    <dbReference type="NCBI Taxonomy" id="110450"/>
    <lineage>
        <taxon>Eukaryota</taxon>
        <taxon>Viridiplantae</taxon>
        <taxon>Streptophyta</taxon>
        <taxon>Embryophyta</taxon>
        <taxon>Tracheophyta</taxon>
        <taxon>Spermatophyta</taxon>
        <taxon>Magnoliopsida</taxon>
        <taxon>Liliopsida</taxon>
        <taxon>Poales</taxon>
        <taxon>Poaceae</taxon>
        <taxon>BOP clade</taxon>
        <taxon>Oryzoideae</taxon>
        <taxon>Oryzeae</taxon>
        <taxon>Oryzinae</taxon>
        <taxon>Oryza</taxon>
        <taxon>Oryza meyeriana</taxon>
    </lineage>
</organism>
<reference evidence="2 3" key="1">
    <citation type="submission" date="2019-11" db="EMBL/GenBank/DDBJ databases">
        <title>Whole genome sequence of Oryza granulata.</title>
        <authorList>
            <person name="Li W."/>
        </authorList>
    </citation>
    <scope>NUCLEOTIDE SEQUENCE [LARGE SCALE GENOMIC DNA]</scope>
    <source>
        <strain evidence="3">cv. Menghai</strain>
        <tissue evidence="2">Leaf</tissue>
    </source>
</reference>
<accession>A0A6G1C661</accession>
<feature type="region of interest" description="Disordered" evidence="1">
    <location>
        <begin position="1"/>
        <end position="61"/>
    </location>
</feature>
<evidence type="ECO:0000313" key="2">
    <source>
        <dbReference type="EMBL" id="KAF0895656.1"/>
    </source>
</evidence>